<evidence type="ECO:0000313" key="3">
    <source>
        <dbReference type="Proteomes" id="UP001367508"/>
    </source>
</evidence>
<gene>
    <name evidence="2" type="ORF">VNO77_33366</name>
</gene>
<dbReference type="Proteomes" id="UP001367508">
    <property type="component" value="Unassembled WGS sequence"/>
</dbReference>
<accession>A0AAN9Q0I6</accession>
<feature type="transmembrane region" description="Helical" evidence="1">
    <location>
        <begin position="49"/>
        <end position="70"/>
    </location>
</feature>
<sequence>MTKREKNGANTCWIGPLFGMPNQVRESDAAKDDLPALAHLHAPVYRRQVSLAILASLLLIAIGVEIKIICQHIYSEAKYQRTERELKF</sequence>
<evidence type="ECO:0000256" key="1">
    <source>
        <dbReference type="SAM" id="Phobius"/>
    </source>
</evidence>
<keyword evidence="1" id="KW-0812">Transmembrane</keyword>
<dbReference type="EMBL" id="JAYMYQ010000008">
    <property type="protein sequence ID" value="KAK7314838.1"/>
    <property type="molecule type" value="Genomic_DNA"/>
</dbReference>
<keyword evidence="1" id="KW-1133">Transmembrane helix</keyword>
<comment type="caution">
    <text evidence="2">The sequence shown here is derived from an EMBL/GenBank/DDBJ whole genome shotgun (WGS) entry which is preliminary data.</text>
</comment>
<keyword evidence="3" id="KW-1185">Reference proteome</keyword>
<organism evidence="2 3">
    <name type="scientific">Canavalia gladiata</name>
    <name type="common">Sword bean</name>
    <name type="synonym">Dolichos gladiatus</name>
    <dbReference type="NCBI Taxonomy" id="3824"/>
    <lineage>
        <taxon>Eukaryota</taxon>
        <taxon>Viridiplantae</taxon>
        <taxon>Streptophyta</taxon>
        <taxon>Embryophyta</taxon>
        <taxon>Tracheophyta</taxon>
        <taxon>Spermatophyta</taxon>
        <taxon>Magnoliopsida</taxon>
        <taxon>eudicotyledons</taxon>
        <taxon>Gunneridae</taxon>
        <taxon>Pentapetalae</taxon>
        <taxon>rosids</taxon>
        <taxon>fabids</taxon>
        <taxon>Fabales</taxon>
        <taxon>Fabaceae</taxon>
        <taxon>Papilionoideae</taxon>
        <taxon>50 kb inversion clade</taxon>
        <taxon>NPAAA clade</taxon>
        <taxon>indigoferoid/millettioid clade</taxon>
        <taxon>Phaseoleae</taxon>
        <taxon>Canavalia</taxon>
    </lineage>
</organism>
<dbReference type="AlphaFoldDB" id="A0AAN9Q0I6"/>
<reference evidence="2 3" key="1">
    <citation type="submission" date="2024-01" db="EMBL/GenBank/DDBJ databases">
        <title>The genomes of 5 underutilized Papilionoideae crops provide insights into root nodulation and disease resistanc.</title>
        <authorList>
            <person name="Jiang F."/>
        </authorList>
    </citation>
    <scope>NUCLEOTIDE SEQUENCE [LARGE SCALE GENOMIC DNA]</scope>
    <source>
        <strain evidence="2">LVBAO_FW01</strain>
        <tissue evidence="2">Leaves</tissue>
    </source>
</reference>
<protein>
    <submittedName>
        <fullName evidence="2">Uncharacterized protein</fullName>
    </submittedName>
</protein>
<proteinExistence type="predicted"/>
<name>A0AAN9Q0I6_CANGL</name>
<evidence type="ECO:0000313" key="2">
    <source>
        <dbReference type="EMBL" id="KAK7314838.1"/>
    </source>
</evidence>
<keyword evidence="1" id="KW-0472">Membrane</keyword>